<accession>A0A4Q9MH31</accession>
<dbReference type="EMBL" id="ML143441">
    <property type="protein sequence ID" value="TBU26764.1"/>
    <property type="molecule type" value="Genomic_DNA"/>
</dbReference>
<dbReference type="SUPFAM" id="SSF81383">
    <property type="entry name" value="F-box domain"/>
    <property type="match status" value="1"/>
</dbReference>
<evidence type="ECO:0000313" key="2">
    <source>
        <dbReference type="EMBL" id="TBU26764.1"/>
    </source>
</evidence>
<protein>
    <recommendedName>
        <fullName evidence="1">F-box domain-containing protein</fullName>
    </recommendedName>
</protein>
<dbReference type="AlphaFoldDB" id="A0A4Q9MH31"/>
<name>A0A4Q9MH31_9APHY</name>
<dbReference type="InterPro" id="IPR001810">
    <property type="entry name" value="F-box_dom"/>
</dbReference>
<dbReference type="Gene3D" id="1.20.1280.50">
    <property type="match status" value="1"/>
</dbReference>
<dbReference type="Pfam" id="PF12937">
    <property type="entry name" value="F-box-like"/>
    <property type="match status" value="1"/>
</dbReference>
<dbReference type="Gene3D" id="3.80.10.10">
    <property type="entry name" value="Ribonuclease Inhibitor"/>
    <property type="match status" value="1"/>
</dbReference>
<dbReference type="SUPFAM" id="SSF52047">
    <property type="entry name" value="RNI-like"/>
    <property type="match status" value="1"/>
</dbReference>
<dbReference type="OrthoDB" id="2754328at2759"/>
<evidence type="ECO:0000259" key="1">
    <source>
        <dbReference type="PROSITE" id="PS50181"/>
    </source>
</evidence>
<feature type="domain" description="F-box" evidence="1">
    <location>
        <begin position="76"/>
        <end position="126"/>
    </location>
</feature>
<sequence>MSSPFQALSVLQDELLSCTRALENLISRNVASQTPSHHTPLIVLDDMCHLMQTTSTAMNASFSRADGKLRRFRNLHVYINALPDGLLLRIFQYASAFELDEKLNLIEVCWRWRDLCLAHPQFWSEFYARHLPRYAIPRAVRYSRDHPLTVLVNPDDEIKSRKVIFANIQSIERLRVMFAIPPGQRKNAWLDKTWPILRELDLAILNNTVDDVVPLTGRFDKLRTLTLENVRFAYSPQNYRNLRTLRIMSDYADTGHRPCGPKDGLLTDALRGSPNLEILMLKDPQASIDEVTLPREAVIQPIHLPRLRSLHLIMSTQKATLLMRHLRTSATALLSTEIQTHRWHSELGADYRTFDERPIRDIDKTLMLELPGPESFPILERLQSISIRDTDYHRVAGSLEALDGEYISWITTWNRSDASLTHLDSEDHVPKLAFNIEYKNSKGSYYDADTLTAPSFDNFARSLLRYHAPFTEMRVLRLDQVAHTYPYIRQLARAVPRVRTVVLHKCEAQAKVLKALLSGGPLPELTTLGLAKCTISKADAAQLAEISEDLRLKLVVVRIKEDDADEAWIEVERILRQGALEVEVRYMKQWVYVDNNEHGWWWRERPYA</sequence>
<organism evidence="2">
    <name type="scientific">Dichomitus squalens</name>
    <dbReference type="NCBI Taxonomy" id="114155"/>
    <lineage>
        <taxon>Eukaryota</taxon>
        <taxon>Fungi</taxon>
        <taxon>Dikarya</taxon>
        <taxon>Basidiomycota</taxon>
        <taxon>Agaricomycotina</taxon>
        <taxon>Agaricomycetes</taxon>
        <taxon>Polyporales</taxon>
        <taxon>Polyporaceae</taxon>
        <taxon>Dichomitus</taxon>
    </lineage>
</organism>
<reference evidence="2" key="1">
    <citation type="submission" date="2019-01" db="EMBL/GenBank/DDBJ databases">
        <title>Draft genome sequences of three monokaryotic isolates of the white-rot basidiomycete fungus Dichomitus squalens.</title>
        <authorList>
            <consortium name="DOE Joint Genome Institute"/>
            <person name="Lopez S.C."/>
            <person name="Andreopoulos B."/>
            <person name="Pangilinan J."/>
            <person name="Lipzen A."/>
            <person name="Riley R."/>
            <person name="Ahrendt S."/>
            <person name="Ng V."/>
            <person name="Barry K."/>
            <person name="Daum C."/>
            <person name="Grigoriev I.V."/>
            <person name="Hilden K.S."/>
            <person name="Makela M.R."/>
            <person name="de Vries R.P."/>
        </authorList>
    </citation>
    <scope>NUCLEOTIDE SEQUENCE [LARGE SCALE GENOMIC DNA]</scope>
    <source>
        <strain evidence="2">OM18370.1</strain>
    </source>
</reference>
<dbReference type="InterPro" id="IPR032675">
    <property type="entry name" value="LRR_dom_sf"/>
</dbReference>
<gene>
    <name evidence="2" type="ORF">BD311DRAFT_761853</name>
</gene>
<dbReference type="Proteomes" id="UP000292957">
    <property type="component" value="Unassembled WGS sequence"/>
</dbReference>
<proteinExistence type="predicted"/>
<dbReference type="InterPro" id="IPR036047">
    <property type="entry name" value="F-box-like_dom_sf"/>
</dbReference>
<dbReference type="PROSITE" id="PS50181">
    <property type="entry name" value="FBOX"/>
    <property type="match status" value="1"/>
</dbReference>